<protein>
    <submittedName>
        <fullName evidence="2">META domain-containing protein</fullName>
    </submittedName>
</protein>
<proteinExistence type="predicted"/>
<dbReference type="EMBL" id="CP136137">
    <property type="protein sequence ID" value="WYY06701.1"/>
    <property type="molecule type" value="Genomic_DNA"/>
</dbReference>
<name>A0ABZ2U1D5_9ACTN</name>
<sequence>MSVRHRIHLDLRRRRPRRRAAVGGVAAAVLLAATVLTGCSDADADVSSDPADLVGKTFLSTDGTTPAVPGGGPLVLAFTPGHLSANAGCNGHGGTVVFDGDTMTAGRLMGTMMACPPPRDGADRWVSDLFGAPLTWRLDGAELHLSRGDRAVVLTERVNRPIVGTHWRVTALVKHEAVSSSAVLDERKPFFQIATDGTLSGNTGCNAMTGSATVDDDTIDFAPIATTRKACAAEITEIERTVLAALRGETTVKVDGDSLALTNVADGNLGLRLTAVGD</sequence>
<evidence type="ECO:0000259" key="1">
    <source>
        <dbReference type="Pfam" id="PF03724"/>
    </source>
</evidence>
<gene>
    <name evidence="2" type="ORF">RVF87_16820</name>
</gene>
<dbReference type="Proteomes" id="UP001479933">
    <property type="component" value="Chromosome"/>
</dbReference>
<feature type="domain" description="DUF306" evidence="1">
    <location>
        <begin position="161"/>
        <end position="266"/>
    </location>
</feature>
<accession>A0ABZ2U1D5</accession>
<feature type="domain" description="DUF306" evidence="1">
    <location>
        <begin position="55"/>
        <end position="154"/>
    </location>
</feature>
<dbReference type="InterPro" id="IPR053147">
    <property type="entry name" value="Hsp_HslJ-like"/>
</dbReference>
<evidence type="ECO:0000313" key="3">
    <source>
        <dbReference type="Proteomes" id="UP001479933"/>
    </source>
</evidence>
<organism evidence="2 3">
    <name type="scientific">Gordonia hydrophobica</name>
    <dbReference type="NCBI Taxonomy" id="40516"/>
    <lineage>
        <taxon>Bacteria</taxon>
        <taxon>Bacillati</taxon>
        <taxon>Actinomycetota</taxon>
        <taxon>Actinomycetes</taxon>
        <taxon>Mycobacteriales</taxon>
        <taxon>Gordoniaceae</taxon>
        <taxon>Gordonia</taxon>
    </lineage>
</organism>
<keyword evidence="3" id="KW-1185">Reference proteome</keyword>
<dbReference type="InterPro" id="IPR038670">
    <property type="entry name" value="HslJ-like_sf"/>
</dbReference>
<dbReference type="Gene3D" id="2.40.128.270">
    <property type="match status" value="2"/>
</dbReference>
<dbReference type="PANTHER" id="PTHR35535:SF2">
    <property type="entry name" value="DUF306 DOMAIN-CONTAINING PROTEIN"/>
    <property type="match status" value="1"/>
</dbReference>
<reference evidence="2 3" key="1">
    <citation type="journal article" date="2023" name="Virus Evol.">
        <title>Computational host range prediction-The good, the bad, and the ugly.</title>
        <authorList>
            <person name="Howell A.A."/>
            <person name="Versoza C.J."/>
            <person name="Pfeifer S.P."/>
        </authorList>
    </citation>
    <scope>NUCLEOTIDE SEQUENCE [LARGE SCALE GENOMIC DNA]</scope>
    <source>
        <strain evidence="2 3">1610/1b</strain>
    </source>
</reference>
<dbReference type="RefSeq" id="WP_244885409.1">
    <property type="nucleotide sequence ID" value="NZ_CP136137.1"/>
</dbReference>
<evidence type="ECO:0000313" key="2">
    <source>
        <dbReference type="EMBL" id="WYY06701.1"/>
    </source>
</evidence>
<dbReference type="PANTHER" id="PTHR35535">
    <property type="entry name" value="HEAT SHOCK PROTEIN HSLJ"/>
    <property type="match status" value="1"/>
</dbReference>
<dbReference type="Pfam" id="PF03724">
    <property type="entry name" value="META"/>
    <property type="match status" value="2"/>
</dbReference>
<dbReference type="InterPro" id="IPR005184">
    <property type="entry name" value="DUF306_Meta_HslJ"/>
</dbReference>